<protein>
    <submittedName>
        <fullName evidence="1">Uncharacterized protein</fullName>
    </submittedName>
</protein>
<name>A0A3E2W512_9FIRM</name>
<gene>
    <name evidence="1" type="ORF">DW855_06810</name>
</gene>
<proteinExistence type="predicted"/>
<evidence type="ECO:0000313" key="1">
    <source>
        <dbReference type="EMBL" id="RGC19403.1"/>
    </source>
</evidence>
<reference evidence="1 2" key="1">
    <citation type="submission" date="2018-08" db="EMBL/GenBank/DDBJ databases">
        <title>A genome reference for cultivated species of the human gut microbiota.</title>
        <authorList>
            <person name="Zou Y."/>
            <person name="Xue W."/>
            <person name="Luo G."/>
        </authorList>
    </citation>
    <scope>NUCLEOTIDE SEQUENCE [LARGE SCALE GENOMIC DNA]</scope>
    <source>
        <strain evidence="1 2">AM37-13AC</strain>
    </source>
</reference>
<sequence length="96" mass="10789">MGWFSSDQTGLVFFIKGQWAFCILFCEQTEGTNNNIKQKIFPMKSEKVLIIADGAAFGPQMNDIYAYDPDTEEEAGQCVDEVIQIAEESGAETQFY</sequence>
<dbReference type="EMBL" id="QVFB01000009">
    <property type="protein sequence ID" value="RGC19403.1"/>
    <property type="molecule type" value="Genomic_DNA"/>
</dbReference>
<dbReference type="Proteomes" id="UP000260733">
    <property type="component" value="Unassembled WGS sequence"/>
</dbReference>
<dbReference type="AlphaFoldDB" id="A0A3E2W512"/>
<comment type="caution">
    <text evidence="1">The sequence shown here is derived from an EMBL/GenBank/DDBJ whole genome shotgun (WGS) entry which is preliminary data.</text>
</comment>
<accession>A0A3E2W512</accession>
<evidence type="ECO:0000313" key="2">
    <source>
        <dbReference type="Proteomes" id="UP000260733"/>
    </source>
</evidence>
<organism evidence="1 2">
    <name type="scientific">Faecalibacterium prausnitzii</name>
    <dbReference type="NCBI Taxonomy" id="853"/>
    <lineage>
        <taxon>Bacteria</taxon>
        <taxon>Bacillati</taxon>
        <taxon>Bacillota</taxon>
        <taxon>Clostridia</taxon>
        <taxon>Eubacteriales</taxon>
        <taxon>Oscillospiraceae</taxon>
        <taxon>Faecalibacterium</taxon>
    </lineage>
</organism>